<protein>
    <submittedName>
        <fullName evidence="1">Uncharacterized protein</fullName>
    </submittedName>
</protein>
<dbReference type="EMBL" id="JARKIF010000017">
    <property type="protein sequence ID" value="KAJ7620313.1"/>
    <property type="molecule type" value="Genomic_DNA"/>
</dbReference>
<comment type="caution">
    <text evidence="1">The sequence shown here is derived from an EMBL/GenBank/DDBJ whole genome shotgun (WGS) entry which is preliminary data.</text>
</comment>
<gene>
    <name evidence="1" type="ORF">FB45DRAFT_929958</name>
</gene>
<proteinExistence type="predicted"/>
<dbReference type="AlphaFoldDB" id="A0AAD7FHJ1"/>
<evidence type="ECO:0000313" key="1">
    <source>
        <dbReference type="EMBL" id="KAJ7620313.1"/>
    </source>
</evidence>
<name>A0AAD7FHJ1_9AGAR</name>
<sequence>MRSLSLESYHDICDRDLSFYTWFTAPNDMQIQLGSIYYVPNWKLDGAFEIAEMPAVDATATIWSTEHAHVDDLWNPICCAEGTFISPESGWTRVDSACVMDTYSLTIGVSASSHKAWMAQASHIFASLEIQANRDEYAILQGVRVTMYFPDSPNDLPPGYLFLCPSHQFESHRWYQLPDCPAYWSVNPSGAERLTPEEAAHLGFPDFELYVKIYGLRWMDDMYPGMRQFHATKGYNPDTLDLATDLGYPFYELTCEKDELHTHVRNWKEENEPSASIELLDLTDETSSVVGEENVSVEDGVNELGEAESTQPSPGGMLIIYLQLALIGTCFALTLCGL</sequence>
<keyword evidence="2" id="KW-1185">Reference proteome</keyword>
<reference evidence="1" key="1">
    <citation type="submission" date="2023-03" db="EMBL/GenBank/DDBJ databases">
        <title>Massive genome expansion in bonnet fungi (Mycena s.s.) driven by repeated elements and novel gene families across ecological guilds.</title>
        <authorList>
            <consortium name="Lawrence Berkeley National Laboratory"/>
            <person name="Harder C.B."/>
            <person name="Miyauchi S."/>
            <person name="Viragh M."/>
            <person name="Kuo A."/>
            <person name="Thoen E."/>
            <person name="Andreopoulos B."/>
            <person name="Lu D."/>
            <person name="Skrede I."/>
            <person name="Drula E."/>
            <person name="Henrissat B."/>
            <person name="Morin E."/>
            <person name="Kohler A."/>
            <person name="Barry K."/>
            <person name="LaButti K."/>
            <person name="Morin E."/>
            <person name="Salamov A."/>
            <person name="Lipzen A."/>
            <person name="Mereny Z."/>
            <person name="Hegedus B."/>
            <person name="Baldrian P."/>
            <person name="Stursova M."/>
            <person name="Weitz H."/>
            <person name="Taylor A."/>
            <person name="Grigoriev I.V."/>
            <person name="Nagy L.G."/>
            <person name="Martin F."/>
            <person name="Kauserud H."/>
        </authorList>
    </citation>
    <scope>NUCLEOTIDE SEQUENCE</scope>
    <source>
        <strain evidence="1">9284</strain>
    </source>
</reference>
<evidence type="ECO:0000313" key="2">
    <source>
        <dbReference type="Proteomes" id="UP001221142"/>
    </source>
</evidence>
<organism evidence="1 2">
    <name type="scientific">Roridomyces roridus</name>
    <dbReference type="NCBI Taxonomy" id="1738132"/>
    <lineage>
        <taxon>Eukaryota</taxon>
        <taxon>Fungi</taxon>
        <taxon>Dikarya</taxon>
        <taxon>Basidiomycota</taxon>
        <taxon>Agaricomycotina</taxon>
        <taxon>Agaricomycetes</taxon>
        <taxon>Agaricomycetidae</taxon>
        <taxon>Agaricales</taxon>
        <taxon>Marasmiineae</taxon>
        <taxon>Mycenaceae</taxon>
        <taxon>Roridomyces</taxon>
    </lineage>
</organism>
<dbReference type="Proteomes" id="UP001221142">
    <property type="component" value="Unassembled WGS sequence"/>
</dbReference>
<accession>A0AAD7FHJ1</accession>